<dbReference type="EMBL" id="JAPDRK010000011">
    <property type="protein sequence ID" value="KAJ9607614.1"/>
    <property type="molecule type" value="Genomic_DNA"/>
</dbReference>
<gene>
    <name evidence="2" type="ORF">H2200_007692</name>
</gene>
<dbReference type="AlphaFoldDB" id="A0AA38X6B1"/>
<feature type="compositionally biased region" description="Basic residues" evidence="1">
    <location>
        <begin position="22"/>
        <end position="32"/>
    </location>
</feature>
<name>A0AA38X6B1_9EURO</name>
<evidence type="ECO:0000256" key="1">
    <source>
        <dbReference type="SAM" id="MobiDB-lite"/>
    </source>
</evidence>
<feature type="region of interest" description="Disordered" evidence="1">
    <location>
        <begin position="1"/>
        <end position="33"/>
    </location>
</feature>
<keyword evidence="3" id="KW-1185">Reference proteome</keyword>
<protein>
    <submittedName>
        <fullName evidence="2">Uncharacterized protein</fullName>
    </submittedName>
</protein>
<evidence type="ECO:0000313" key="2">
    <source>
        <dbReference type="EMBL" id="KAJ9607614.1"/>
    </source>
</evidence>
<reference evidence="2" key="1">
    <citation type="submission" date="2022-10" db="EMBL/GenBank/DDBJ databases">
        <title>Culturing micro-colonial fungi from biological soil crusts in the Mojave desert and describing Neophaeococcomyces mojavensis, and introducing the new genera and species Taxawa tesnikishii.</title>
        <authorList>
            <person name="Kurbessoian T."/>
            <person name="Stajich J.E."/>
        </authorList>
    </citation>
    <scope>NUCLEOTIDE SEQUENCE</scope>
    <source>
        <strain evidence="2">TK_41</strain>
    </source>
</reference>
<organism evidence="2 3">
    <name type="scientific">Cladophialophora chaetospira</name>
    <dbReference type="NCBI Taxonomy" id="386627"/>
    <lineage>
        <taxon>Eukaryota</taxon>
        <taxon>Fungi</taxon>
        <taxon>Dikarya</taxon>
        <taxon>Ascomycota</taxon>
        <taxon>Pezizomycotina</taxon>
        <taxon>Eurotiomycetes</taxon>
        <taxon>Chaetothyriomycetidae</taxon>
        <taxon>Chaetothyriales</taxon>
        <taxon>Herpotrichiellaceae</taxon>
        <taxon>Cladophialophora</taxon>
    </lineage>
</organism>
<comment type="caution">
    <text evidence="2">The sequence shown here is derived from an EMBL/GenBank/DDBJ whole genome shotgun (WGS) entry which is preliminary data.</text>
</comment>
<sequence>MTSMDLELPFGAVSTPSEKPPRQKTTRRRLQRSKNWTKAPYFPQFQLTLDAQNDMTTVPIGKRKRPVDPDLPRTLAIEPSGKRLHPLDFIDIRSTQHSILQENDNIFQVPDLRRSSDVTALSYPSPITDCFSSGAGKDDTPAFIGEPGQLDHPGLRMTYSRSSVDSAFCESNGSGCGNHEYQSSPIYNAYAGEVEEMSESRLFFGEKLLDNAVEPSGEPLSFPAPGVPFNESLGYINNQNMPHSSLQNPTRRSSMHDDLHRSEHHHLLEHYTRFHIEIINQLLQQTQSFRATMQQLHQKAAPLSPSWTTAWKRFRDRLDSFSRELASSRILYSQPIDFTWPELGSPERTISEITSLGPVSSFATNGHYSETVTNVQIPGKENGDMLFSFGILDNDKTTAPTPWHESNKRHIPDATIEDGLLNGYGTISRTALEWDYPTSRVRI</sequence>
<accession>A0AA38X6B1</accession>
<evidence type="ECO:0000313" key="3">
    <source>
        <dbReference type="Proteomes" id="UP001172673"/>
    </source>
</evidence>
<dbReference type="Proteomes" id="UP001172673">
    <property type="component" value="Unassembled WGS sequence"/>
</dbReference>
<proteinExistence type="predicted"/>